<dbReference type="AlphaFoldDB" id="A0A5C6BFQ5"/>
<dbReference type="SUPFAM" id="SSF56112">
    <property type="entry name" value="Protein kinase-like (PK-like)"/>
    <property type="match status" value="1"/>
</dbReference>
<feature type="domain" description="Protein kinase" evidence="14">
    <location>
        <begin position="196"/>
        <end position="496"/>
    </location>
</feature>
<keyword evidence="9" id="KW-0676">Redox-active center</keyword>
<dbReference type="PROSITE" id="PS50011">
    <property type="entry name" value="PROTEIN_KINASE_DOM"/>
    <property type="match status" value="1"/>
</dbReference>
<evidence type="ECO:0000259" key="15">
    <source>
        <dbReference type="PROSITE" id="PS51352"/>
    </source>
</evidence>
<dbReference type="GO" id="GO:0005829">
    <property type="term" value="C:cytosol"/>
    <property type="evidence" value="ECO:0007669"/>
    <property type="project" value="TreeGrafter"/>
</dbReference>
<reference evidence="16 17" key="1">
    <citation type="journal article" date="2020" name="Antonie Van Leeuwenhoek">
        <title>Rhodopirellula heiligendammensis sp. nov., Rhodopirellula pilleata sp. nov., and Rhodopirellula solitaria sp. nov. isolated from natural or artificial marine surfaces in Northern Germany and California, USA, and emended description of the genus Rhodopirellula.</title>
        <authorList>
            <person name="Kallscheuer N."/>
            <person name="Wiegand S."/>
            <person name="Jogler M."/>
            <person name="Boedeker C."/>
            <person name="Peeters S.H."/>
            <person name="Rast P."/>
            <person name="Heuer A."/>
            <person name="Jetten M.S.M."/>
            <person name="Rohde M."/>
            <person name="Jogler C."/>
        </authorList>
    </citation>
    <scope>NUCLEOTIDE SEQUENCE [LARGE SCALE GENOMIC DNA]</scope>
    <source>
        <strain evidence="16 17">Poly21</strain>
    </source>
</reference>
<evidence type="ECO:0000256" key="3">
    <source>
        <dbReference type="ARBA" id="ARBA00017462"/>
    </source>
</evidence>
<comment type="subunit">
    <text evidence="1">Homodimer; disulfide-linked, upon oxidation. 5 homodimers assemble to form a ring-like decamer.</text>
</comment>
<dbReference type="GO" id="GO:0042744">
    <property type="term" value="P:hydrogen peroxide catabolic process"/>
    <property type="evidence" value="ECO:0007669"/>
    <property type="project" value="TreeGrafter"/>
</dbReference>
<evidence type="ECO:0000256" key="10">
    <source>
        <dbReference type="ARBA" id="ARBA00032077"/>
    </source>
</evidence>
<dbReference type="Proteomes" id="UP000319908">
    <property type="component" value="Unassembled WGS sequence"/>
</dbReference>
<dbReference type="PANTHER" id="PTHR10681">
    <property type="entry name" value="THIOREDOXIN PEROXIDASE"/>
    <property type="match status" value="1"/>
</dbReference>
<keyword evidence="8" id="KW-0560">Oxidoreductase</keyword>
<feature type="domain" description="Thioredoxin" evidence="15">
    <location>
        <begin position="7"/>
        <end position="166"/>
    </location>
</feature>
<dbReference type="PROSITE" id="PS00108">
    <property type="entry name" value="PROTEIN_KINASE_ST"/>
    <property type="match status" value="1"/>
</dbReference>
<dbReference type="CDD" id="cd03015">
    <property type="entry name" value="PRX_Typ2cys"/>
    <property type="match status" value="1"/>
</dbReference>
<dbReference type="PANTHER" id="PTHR10681:SF121">
    <property type="entry name" value="ALKYL HYDROPEROXIDE REDUCTASE C"/>
    <property type="match status" value="1"/>
</dbReference>
<accession>A0A5C6BFQ5</accession>
<evidence type="ECO:0000256" key="13">
    <source>
        <dbReference type="SAM" id="MobiDB-lite"/>
    </source>
</evidence>
<keyword evidence="6 12" id="KW-0067">ATP-binding</keyword>
<dbReference type="GO" id="GO:0102039">
    <property type="term" value="F:NADH-dependent peroxiredoxin activity"/>
    <property type="evidence" value="ECO:0007669"/>
    <property type="project" value="UniProtKB-EC"/>
</dbReference>
<dbReference type="InterPro" id="IPR008271">
    <property type="entry name" value="Ser/Thr_kinase_AS"/>
</dbReference>
<dbReference type="InterPro" id="IPR017441">
    <property type="entry name" value="Protein_kinase_ATP_BS"/>
</dbReference>
<dbReference type="GO" id="GO:0008379">
    <property type="term" value="F:thioredoxin peroxidase activity"/>
    <property type="evidence" value="ECO:0007669"/>
    <property type="project" value="TreeGrafter"/>
</dbReference>
<dbReference type="Pfam" id="PF00578">
    <property type="entry name" value="AhpC-TSA"/>
    <property type="match status" value="1"/>
</dbReference>
<evidence type="ECO:0000256" key="1">
    <source>
        <dbReference type="ARBA" id="ARBA00011654"/>
    </source>
</evidence>
<dbReference type="SMART" id="SM00220">
    <property type="entry name" value="S_TKc"/>
    <property type="match status" value="1"/>
</dbReference>
<dbReference type="Pfam" id="PF00069">
    <property type="entry name" value="Pkinase"/>
    <property type="match status" value="2"/>
</dbReference>
<evidence type="ECO:0000256" key="11">
    <source>
        <dbReference type="ARBA" id="ARBA00047572"/>
    </source>
</evidence>
<dbReference type="Gene3D" id="1.10.510.10">
    <property type="entry name" value="Transferase(Phosphotransferase) domain 1"/>
    <property type="match status" value="1"/>
</dbReference>
<dbReference type="PROSITE" id="PS00107">
    <property type="entry name" value="PROTEIN_KINASE_ATP"/>
    <property type="match status" value="1"/>
</dbReference>
<dbReference type="GO" id="GO:0045454">
    <property type="term" value="P:cell redox homeostasis"/>
    <property type="evidence" value="ECO:0007669"/>
    <property type="project" value="TreeGrafter"/>
</dbReference>
<proteinExistence type="predicted"/>
<dbReference type="EMBL" id="SJPU01000004">
    <property type="protein sequence ID" value="TWU10136.1"/>
    <property type="molecule type" value="Genomic_DNA"/>
</dbReference>
<evidence type="ECO:0000313" key="16">
    <source>
        <dbReference type="EMBL" id="TWU10136.1"/>
    </source>
</evidence>
<dbReference type="EC" id="1.11.1.26" evidence="2"/>
<comment type="caution">
    <text evidence="16">The sequence shown here is derived from an EMBL/GenBank/DDBJ whole genome shotgun (WGS) entry which is preliminary data.</text>
</comment>
<dbReference type="InterPro" id="IPR011009">
    <property type="entry name" value="Kinase-like_dom_sf"/>
</dbReference>
<evidence type="ECO:0000256" key="9">
    <source>
        <dbReference type="ARBA" id="ARBA00023284"/>
    </source>
</evidence>
<dbReference type="GO" id="GO:0004672">
    <property type="term" value="F:protein kinase activity"/>
    <property type="evidence" value="ECO:0007669"/>
    <property type="project" value="InterPro"/>
</dbReference>
<evidence type="ECO:0000313" key="17">
    <source>
        <dbReference type="Proteomes" id="UP000319908"/>
    </source>
</evidence>
<dbReference type="InterPro" id="IPR050217">
    <property type="entry name" value="Peroxiredoxin"/>
</dbReference>
<protein>
    <recommendedName>
        <fullName evidence="3">Alkyl hydroperoxide reductase C</fullName>
        <ecNumber evidence="2">1.11.1.26</ecNumber>
    </recommendedName>
    <alternativeName>
        <fullName evidence="10">Peroxiredoxin</fullName>
    </alternativeName>
</protein>
<dbReference type="CDD" id="cd14014">
    <property type="entry name" value="STKc_PknB_like"/>
    <property type="match status" value="1"/>
</dbReference>
<evidence type="ECO:0000259" key="14">
    <source>
        <dbReference type="PROSITE" id="PS50011"/>
    </source>
</evidence>
<comment type="catalytic activity">
    <reaction evidence="11">
        <text>a hydroperoxide + NADH + H(+) = an alcohol + NAD(+) + H2O</text>
        <dbReference type="Rhea" id="RHEA:62628"/>
        <dbReference type="ChEBI" id="CHEBI:15377"/>
        <dbReference type="ChEBI" id="CHEBI:15378"/>
        <dbReference type="ChEBI" id="CHEBI:30879"/>
        <dbReference type="ChEBI" id="CHEBI:35924"/>
        <dbReference type="ChEBI" id="CHEBI:57540"/>
        <dbReference type="ChEBI" id="CHEBI:57945"/>
        <dbReference type="EC" id="1.11.1.26"/>
    </reaction>
</comment>
<evidence type="ECO:0000256" key="12">
    <source>
        <dbReference type="PROSITE-ProRule" id="PRU10141"/>
    </source>
</evidence>
<dbReference type="Gene3D" id="3.30.200.20">
    <property type="entry name" value="Phosphorylase Kinase, domain 1"/>
    <property type="match status" value="1"/>
</dbReference>
<feature type="compositionally biased region" description="Basic and acidic residues" evidence="13">
    <location>
        <begin position="479"/>
        <end position="490"/>
    </location>
</feature>
<keyword evidence="7" id="KW-0049">Antioxidant</keyword>
<dbReference type="GO" id="GO:0005524">
    <property type="term" value="F:ATP binding"/>
    <property type="evidence" value="ECO:0007669"/>
    <property type="project" value="UniProtKB-UniRule"/>
</dbReference>
<dbReference type="GO" id="GO:0006979">
    <property type="term" value="P:response to oxidative stress"/>
    <property type="evidence" value="ECO:0007669"/>
    <property type="project" value="TreeGrafter"/>
</dbReference>
<evidence type="ECO:0000256" key="4">
    <source>
        <dbReference type="ARBA" id="ARBA00022559"/>
    </source>
</evidence>
<keyword evidence="4" id="KW-0575">Peroxidase</keyword>
<sequence>MTTVQPCVVGTKAPRYHLQSATPDLHHCDIESDHYRGRWLALLFYPRDFSFVCPTELTGFSAEKHLFDQRGCELLGISIDSVDSHLKWMQTPTSEGGVEGLRFPLASDPQGDLCRSFGVWRDDDGLPNRGLFLIDPKGVLRYAASYDLSVGRNVEDVVRALDALQSGGLCPANWKRADGVLDVASMLKPGRVLGHYRIVRELGRGAFGHVLAADDLRLERKVALKVILKQDGQTETNLLREARSAARISHPNVCTIYSADAVDTLPTIVMEYIDGRSLADFMGKKFTDHDFRQLAQRIALGLSAAHAQGIVHGDLKPANILLRESGDPVLVDFGLAQSLPRRRVSRATSDAASPAPALVADNGDAATALDESMGEPDETLELDVRNAAIVANSGSGKICGTPAYMSPEQASGEGLTESSDIFSLGLIFTQMLSGDSVMTDLSAMEIITGLRRREFVRSVADRIPEEYRDALADTLAMEPPKRPSADELCRRLTSSN</sequence>
<evidence type="ECO:0000256" key="7">
    <source>
        <dbReference type="ARBA" id="ARBA00022862"/>
    </source>
</evidence>
<dbReference type="PROSITE" id="PS51352">
    <property type="entry name" value="THIOREDOXIN_2"/>
    <property type="match status" value="1"/>
</dbReference>
<feature type="region of interest" description="Disordered" evidence="13">
    <location>
        <begin position="477"/>
        <end position="496"/>
    </location>
</feature>
<dbReference type="OrthoDB" id="9809746at2"/>
<evidence type="ECO:0000256" key="6">
    <source>
        <dbReference type="ARBA" id="ARBA00022840"/>
    </source>
</evidence>
<evidence type="ECO:0000256" key="5">
    <source>
        <dbReference type="ARBA" id="ARBA00022741"/>
    </source>
</evidence>
<dbReference type="InterPro" id="IPR000866">
    <property type="entry name" value="AhpC/TSA"/>
</dbReference>
<organism evidence="16 17">
    <name type="scientific">Allorhodopirellula heiligendammensis</name>
    <dbReference type="NCBI Taxonomy" id="2714739"/>
    <lineage>
        <taxon>Bacteria</taxon>
        <taxon>Pseudomonadati</taxon>
        <taxon>Planctomycetota</taxon>
        <taxon>Planctomycetia</taxon>
        <taxon>Pirellulales</taxon>
        <taxon>Pirellulaceae</taxon>
        <taxon>Allorhodopirellula</taxon>
    </lineage>
</organism>
<keyword evidence="5 12" id="KW-0547">Nucleotide-binding</keyword>
<dbReference type="Gene3D" id="3.40.30.10">
    <property type="entry name" value="Glutaredoxin"/>
    <property type="match status" value="1"/>
</dbReference>
<keyword evidence="17" id="KW-1185">Reference proteome</keyword>
<dbReference type="InterPro" id="IPR036249">
    <property type="entry name" value="Thioredoxin-like_sf"/>
</dbReference>
<evidence type="ECO:0000256" key="2">
    <source>
        <dbReference type="ARBA" id="ARBA00013021"/>
    </source>
</evidence>
<evidence type="ECO:0000256" key="8">
    <source>
        <dbReference type="ARBA" id="ARBA00023002"/>
    </source>
</evidence>
<name>A0A5C6BFQ5_9BACT</name>
<dbReference type="InterPro" id="IPR000719">
    <property type="entry name" value="Prot_kinase_dom"/>
</dbReference>
<dbReference type="GO" id="GO:0033554">
    <property type="term" value="P:cellular response to stress"/>
    <property type="evidence" value="ECO:0007669"/>
    <property type="project" value="TreeGrafter"/>
</dbReference>
<dbReference type="RefSeq" id="WP_146409580.1">
    <property type="nucleotide sequence ID" value="NZ_SJPU01000004.1"/>
</dbReference>
<feature type="binding site" evidence="12">
    <location>
        <position position="229"/>
    </location>
    <ligand>
        <name>ATP</name>
        <dbReference type="ChEBI" id="CHEBI:30616"/>
    </ligand>
</feature>
<dbReference type="SUPFAM" id="SSF52833">
    <property type="entry name" value="Thioredoxin-like"/>
    <property type="match status" value="1"/>
</dbReference>
<dbReference type="InterPro" id="IPR013766">
    <property type="entry name" value="Thioredoxin_domain"/>
</dbReference>
<gene>
    <name evidence="16" type="primary">ahpC</name>
    <name evidence="16" type="ORF">Poly21_51050</name>
</gene>